<sequence length="31" mass="3892">MWYISRIMTKTRSKVYISERHRELLDRILVP</sequence>
<gene>
    <name evidence="1" type="ORF">S01H1_38321</name>
</gene>
<reference evidence="1" key="1">
    <citation type="journal article" date="2014" name="Front. Microbiol.">
        <title>High frequency of phylogenetically diverse reductive dehalogenase-homologous genes in deep subseafloor sedimentary metagenomes.</title>
        <authorList>
            <person name="Kawai M."/>
            <person name="Futagami T."/>
            <person name="Toyoda A."/>
            <person name="Takaki Y."/>
            <person name="Nishi S."/>
            <person name="Hori S."/>
            <person name="Arai W."/>
            <person name="Tsubouchi T."/>
            <person name="Morono Y."/>
            <person name="Uchiyama I."/>
            <person name="Ito T."/>
            <person name="Fujiyama A."/>
            <person name="Inagaki F."/>
            <person name="Takami H."/>
        </authorList>
    </citation>
    <scope>NUCLEOTIDE SEQUENCE</scope>
    <source>
        <strain evidence="1">Expedition CK06-06</strain>
    </source>
</reference>
<dbReference type="EMBL" id="BARS01024121">
    <property type="protein sequence ID" value="GAG04173.1"/>
    <property type="molecule type" value="Genomic_DNA"/>
</dbReference>
<organism evidence="1">
    <name type="scientific">marine sediment metagenome</name>
    <dbReference type="NCBI Taxonomy" id="412755"/>
    <lineage>
        <taxon>unclassified sequences</taxon>
        <taxon>metagenomes</taxon>
        <taxon>ecological metagenomes</taxon>
    </lineage>
</organism>
<proteinExistence type="predicted"/>
<protein>
    <submittedName>
        <fullName evidence="1">Uncharacterized protein</fullName>
    </submittedName>
</protein>
<name>X0UV48_9ZZZZ</name>
<comment type="caution">
    <text evidence="1">The sequence shown here is derived from an EMBL/GenBank/DDBJ whole genome shotgun (WGS) entry which is preliminary data.</text>
</comment>
<feature type="non-terminal residue" evidence="1">
    <location>
        <position position="31"/>
    </location>
</feature>
<accession>X0UV48</accession>
<dbReference type="AlphaFoldDB" id="X0UV48"/>
<evidence type="ECO:0000313" key="1">
    <source>
        <dbReference type="EMBL" id="GAG04173.1"/>
    </source>
</evidence>